<name>A0A1V8TNN1_9PEZI</name>
<dbReference type="Gene3D" id="1.20.58.1710">
    <property type="match status" value="1"/>
</dbReference>
<keyword evidence="7 9" id="KW-0539">Nucleus</keyword>
<evidence type="ECO:0000313" key="11">
    <source>
        <dbReference type="EMBL" id="OQO12914.1"/>
    </source>
</evidence>
<evidence type="ECO:0000256" key="3">
    <source>
        <dbReference type="ARBA" id="ARBA00020637"/>
    </source>
</evidence>
<evidence type="ECO:0000256" key="2">
    <source>
        <dbReference type="ARBA" id="ARBA00005716"/>
    </source>
</evidence>
<accession>A0A1V8TNN1</accession>
<reference evidence="12" key="1">
    <citation type="submission" date="2017-03" db="EMBL/GenBank/DDBJ databases">
        <title>Genomes of endolithic fungi from Antarctica.</title>
        <authorList>
            <person name="Coleine C."/>
            <person name="Masonjones S."/>
            <person name="Stajich J.E."/>
        </authorList>
    </citation>
    <scope>NUCLEOTIDE SEQUENCE [LARGE SCALE GENOMIC DNA]</scope>
    <source>
        <strain evidence="12">CCFEE 5527</strain>
    </source>
</reference>
<comment type="caution">
    <text evidence="11">The sequence shown here is derived from an EMBL/GenBank/DDBJ whole genome shotgun (WGS) entry which is preliminary data.</text>
</comment>
<dbReference type="GO" id="GO:0016592">
    <property type="term" value="C:mediator complex"/>
    <property type="evidence" value="ECO:0007669"/>
    <property type="project" value="InterPro"/>
</dbReference>
<dbReference type="Gene3D" id="6.10.250.2610">
    <property type="match status" value="1"/>
</dbReference>
<dbReference type="GO" id="GO:0070847">
    <property type="term" value="C:core mediator complex"/>
    <property type="evidence" value="ECO:0007669"/>
    <property type="project" value="TreeGrafter"/>
</dbReference>
<dbReference type="InterPro" id="IPR019364">
    <property type="entry name" value="Mediatior_Med8_fun/met"/>
</dbReference>
<dbReference type="STRING" id="1507870.A0A1V8TNN1"/>
<evidence type="ECO:0000256" key="10">
    <source>
        <dbReference type="SAM" id="MobiDB-lite"/>
    </source>
</evidence>
<dbReference type="PANTHER" id="PTHR13074:SF9">
    <property type="entry name" value="MEDIATOR OF RNA POLYMERASE II TRANSCRIPTION SUBUNIT 8"/>
    <property type="match status" value="1"/>
</dbReference>
<dbReference type="Proteomes" id="UP000192596">
    <property type="component" value="Unassembled WGS sequence"/>
</dbReference>
<comment type="similarity">
    <text evidence="2 9">Belongs to the Mediator complex subunit 8 family.</text>
</comment>
<evidence type="ECO:0000256" key="4">
    <source>
        <dbReference type="ARBA" id="ARBA00023015"/>
    </source>
</evidence>
<gene>
    <name evidence="9" type="primary">MED8</name>
    <name evidence="11" type="ORF">B0A48_02378</name>
</gene>
<feature type="region of interest" description="Disordered" evidence="10">
    <location>
        <begin position="186"/>
        <end position="229"/>
    </location>
</feature>
<evidence type="ECO:0000256" key="6">
    <source>
        <dbReference type="ARBA" id="ARBA00023163"/>
    </source>
</evidence>
<evidence type="ECO:0000256" key="5">
    <source>
        <dbReference type="ARBA" id="ARBA00023159"/>
    </source>
</evidence>
<dbReference type="OrthoDB" id="5329317at2759"/>
<keyword evidence="4 9" id="KW-0805">Transcription regulation</keyword>
<sequence>MSLTQADIRSFEQVRQRLVTTQQSLDLLRSKLINPQNREELDPLPPWPSLQESANSFVRNMDDLQKIMESSQELFKTAHAYPHATFPGTTFEGNLILARLLRKRVEPDVEAWIKEHTEDTKVQQWDQHRETGLQQDEQQRLLTYAGEENARVLEELVTKGAMDFDYTLAEYEEGVGKVRTGLKRKLPKKLRNPAADEDEDDEDDEDEEDSEDEDEEMEDVMPEAPVKLSALNDVKGLIPGAYAMRLDDVLKFVTMGARPT</sequence>
<organism evidence="11 12">
    <name type="scientific">Cryoendolithus antarcticus</name>
    <dbReference type="NCBI Taxonomy" id="1507870"/>
    <lineage>
        <taxon>Eukaryota</taxon>
        <taxon>Fungi</taxon>
        <taxon>Dikarya</taxon>
        <taxon>Ascomycota</taxon>
        <taxon>Pezizomycotina</taxon>
        <taxon>Dothideomycetes</taxon>
        <taxon>Dothideomycetidae</taxon>
        <taxon>Cladosporiales</taxon>
        <taxon>Cladosporiaceae</taxon>
        <taxon>Cryoendolithus</taxon>
    </lineage>
</organism>
<protein>
    <recommendedName>
        <fullName evidence="3 9">Mediator of RNA polymerase II transcription subunit 8</fullName>
    </recommendedName>
    <alternativeName>
        <fullName evidence="8 9">Mediator complex subunit 8</fullName>
    </alternativeName>
</protein>
<dbReference type="AlphaFoldDB" id="A0A1V8TNN1"/>
<dbReference type="InParanoid" id="A0A1V8TNN1"/>
<evidence type="ECO:0000256" key="8">
    <source>
        <dbReference type="ARBA" id="ARBA00031261"/>
    </source>
</evidence>
<proteinExistence type="inferred from homology"/>
<dbReference type="FunCoup" id="A0A1V8TNN1">
    <property type="interactions" value="204"/>
</dbReference>
<dbReference type="GO" id="GO:0000978">
    <property type="term" value="F:RNA polymerase II cis-regulatory region sequence-specific DNA binding"/>
    <property type="evidence" value="ECO:0007669"/>
    <property type="project" value="TreeGrafter"/>
</dbReference>
<dbReference type="GO" id="GO:0003712">
    <property type="term" value="F:transcription coregulator activity"/>
    <property type="evidence" value="ECO:0007669"/>
    <property type="project" value="InterPro"/>
</dbReference>
<evidence type="ECO:0000256" key="9">
    <source>
        <dbReference type="RuleBase" id="RU364144"/>
    </source>
</evidence>
<dbReference type="EMBL" id="NAJO01000004">
    <property type="protein sequence ID" value="OQO12914.1"/>
    <property type="molecule type" value="Genomic_DNA"/>
</dbReference>
<comment type="subunit">
    <text evidence="9">Component of the Mediator complex.</text>
</comment>
<dbReference type="GO" id="GO:0006357">
    <property type="term" value="P:regulation of transcription by RNA polymerase II"/>
    <property type="evidence" value="ECO:0007669"/>
    <property type="project" value="InterPro"/>
</dbReference>
<comment type="subcellular location">
    <subcellularLocation>
        <location evidence="1 9">Nucleus</location>
    </subcellularLocation>
</comment>
<dbReference type="Pfam" id="PF10232">
    <property type="entry name" value="Med8"/>
    <property type="match status" value="1"/>
</dbReference>
<dbReference type="PANTHER" id="PTHR13074">
    <property type="entry name" value="MEDIATOR OF RNA POLYMERASE II TRANSCRIPTION SUBUNIT 8"/>
    <property type="match status" value="1"/>
</dbReference>
<keyword evidence="5 9" id="KW-0010">Activator</keyword>
<feature type="compositionally biased region" description="Acidic residues" evidence="10">
    <location>
        <begin position="195"/>
        <end position="221"/>
    </location>
</feature>
<comment type="function">
    <text evidence="9">Component of the Mediator complex, a coactivator involved in the regulated transcription of nearly all RNA polymerase II-dependent genes. Mediator functions as a bridge to convey information from gene-specific regulatory proteins to the basal RNA polymerase II transcription machinery. Mediator is recruited to promoters by direct interactions with regulatory proteins and serves as a scaffold for the assembly of a functional preinitiation complex with RNA polymerase II and the general transcription factors.</text>
</comment>
<evidence type="ECO:0000313" key="12">
    <source>
        <dbReference type="Proteomes" id="UP000192596"/>
    </source>
</evidence>
<evidence type="ECO:0000256" key="7">
    <source>
        <dbReference type="ARBA" id="ARBA00023242"/>
    </source>
</evidence>
<keyword evidence="6 9" id="KW-0804">Transcription</keyword>
<keyword evidence="12" id="KW-1185">Reference proteome</keyword>
<evidence type="ECO:0000256" key="1">
    <source>
        <dbReference type="ARBA" id="ARBA00004123"/>
    </source>
</evidence>